<keyword evidence="1" id="KW-0472">Membrane</keyword>
<feature type="transmembrane region" description="Helical" evidence="1">
    <location>
        <begin position="75"/>
        <end position="97"/>
    </location>
</feature>
<protein>
    <submittedName>
        <fullName evidence="2">Uncharacterized protein</fullName>
    </submittedName>
</protein>
<evidence type="ECO:0000313" key="3">
    <source>
        <dbReference type="Proteomes" id="UP000319143"/>
    </source>
</evidence>
<evidence type="ECO:0000256" key="1">
    <source>
        <dbReference type="SAM" id="Phobius"/>
    </source>
</evidence>
<reference evidence="2 3" key="1">
    <citation type="submission" date="2019-02" db="EMBL/GenBank/DDBJ databases">
        <title>Deep-cultivation of Planctomycetes and their phenomic and genomic characterization uncovers novel biology.</title>
        <authorList>
            <person name="Wiegand S."/>
            <person name="Jogler M."/>
            <person name="Boedeker C."/>
            <person name="Pinto D."/>
            <person name="Vollmers J."/>
            <person name="Rivas-Marin E."/>
            <person name="Kohn T."/>
            <person name="Peeters S.H."/>
            <person name="Heuer A."/>
            <person name="Rast P."/>
            <person name="Oberbeckmann S."/>
            <person name="Bunk B."/>
            <person name="Jeske O."/>
            <person name="Meyerdierks A."/>
            <person name="Storesund J.E."/>
            <person name="Kallscheuer N."/>
            <person name="Luecker S."/>
            <person name="Lage O.M."/>
            <person name="Pohl T."/>
            <person name="Merkel B.J."/>
            <person name="Hornburger P."/>
            <person name="Mueller R.-W."/>
            <person name="Bruemmer F."/>
            <person name="Labrenz M."/>
            <person name="Spormann A.M."/>
            <person name="Op Den Camp H."/>
            <person name="Overmann J."/>
            <person name="Amann R."/>
            <person name="Jetten M.S.M."/>
            <person name="Mascher T."/>
            <person name="Medema M.H."/>
            <person name="Devos D.P."/>
            <person name="Kaster A.-K."/>
            <person name="Ovreas L."/>
            <person name="Rohde M."/>
            <person name="Galperin M.Y."/>
            <person name="Jogler C."/>
        </authorList>
    </citation>
    <scope>NUCLEOTIDE SEQUENCE [LARGE SCALE GENOMIC DNA]</scope>
    <source>
        <strain evidence="2 3">Poly41</strain>
    </source>
</reference>
<proteinExistence type="predicted"/>
<sequence length="119" mass="13635">MFAGSVLIGFTLIGFAVWLHFNDQHGWQHESFDGELDRQYLSRRRRSRRWVHLIFGMSGFFSIVAAIAGPGTVWMGAWACVALSLMTIVLLAGLDAIRTLRYQSRKRPEIHRSLLDQED</sequence>
<keyword evidence="3" id="KW-1185">Reference proteome</keyword>
<gene>
    <name evidence="2" type="ORF">Poly41_46170</name>
</gene>
<name>A0A5C6DHN6_9BACT</name>
<dbReference type="AlphaFoldDB" id="A0A5C6DHN6"/>
<feature type="transmembrane region" description="Helical" evidence="1">
    <location>
        <begin position="6"/>
        <end position="22"/>
    </location>
</feature>
<comment type="caution">
    <text evidence="2">The sequence shown here is derived from an EMBL/GenBank/DDBJ whole genome shotgun (WGS) entry which is preliminary data.</text>
</comment>
<dbReference type="EMBL" id="SJPV01000008">
    <property type="protein sequence ID" value="TWU34469.1"/>
    <property type="molecule type" value="Genomic_DNA"/>
</dbReference>
<keyword evidence="1" id="KW-1133">Transmembrane helix</keyword>
<keyword evidence="1" id="KW-0812">Transmembrane</keyword>
<evidence type="ECO:0000313" key="2">
    <source>
        <dbReference type="EMBL" id="TWU34469.1"/>
    </source>
</evidence>
<feature type="transmembrane region" description="Helical" evidence="1">
    <location>
        <begin position="50"/>
        <end position="69"/>
    </location>
</feature>
<dbReference type="RefSeq" id="WP_146528841.1">
    <property type="nucleotide sequence ID" value="NZ_SJPV01000008.1"/>
</dbReference>
<dbReference type="OrthoDB" id="284519at2"/>
<dbReference type="Proteomes" id="UP000319143">
    <property type="component" value="Unassembled WGS sequence"/>
</dbReference>
<organism evidence="2 3">
    <name type="scientific">Novipirellula artificiosorum</name>
    <dbReference type="NCBI Taxonomy" id="2528016"/>
    <lineage>
        <taxon>Bacteria</taxon>
        <taxon>Pseudomonadati</taxon>
        <taxon>Planctomycetota</taxon>
        <taxon>Planctomycetia</taxon>
        <taxon>Pirellulales</taxon>
        <taxon>Pirellulaceae</taxon>
        <taxon>Novipirellula</taxon>
    </lineage>
</organism>
<accession>A0A5C6DHN6</accession>